<dbReference type="Pfam" id="PF02685">
    <property type="entry name" value="Glucokinase"/>
    <property type="match status" value="1"/>
</dbReference>
<feature type="binding site" evidence="3">
    <location>
        <begin position="14"/>
        <end position="19"/>
    </location>
    <ligand>
        <name>ATP</name>
        <dbReference type="ChEBI" id="CHEBI:30616"/>
    </ligand>
</feature>
<keyword evidence="3" id="KW-0963">Cytoplasm</keyword>
<comment type="subcellular location">
    <subcellularLocation>
        <location evidence="3">Cytoplasm</location>
    </subcellularLocation>
</comment>
<keyword evidence="2 3" id="KW-0418">Kinase</keyword>
<dbReference type="EC" id="2.7.1.2" evidence="3"/>
<evidence type="ECO:0000256" key="2">
    <source>
        <dbReference type="ARBA" id="ARBA00022777"/>
    </source>
</evidence>
<dbReference type="HAMAP" id="MF_00524">
    <property type="entry name" value="Glucokinase"/>
    <property type="match status" value="1"/>
</dbReference>
<name>A0A974ACM2_9BRAD</name>
<dbReference type="CDD" id="cd24008">
    <property type="entry name" value="ASKHA_NBD_GLK"/>
    <property type="match status" value="1"/>
</dbReference>
<dbReference type="InterPro" id="IPR050201">
    <property type="entry name" value="Bacterial_glucokinase"/>
</dbReference>
<evidence type="ECO:0000313" key="5">
    <source>
        <dbReference type="EMBL" id="NVL05565.1"/>
    </source>
</evidence>
<dbReference type="SUPFAM" id="SSF53067">
    <property type="entry name" value="Actin-like ATPase domain"/>
    <property type="match status" value="1"/>
</dbReference>
<dbReference type="NCBIfam" id="TIGR00749">
    <property type="entry name" value="glk"/>
    <property type="match status" value="1"/>
</dbReference>
<dbReference type="PANTHER" id="PTHR47690:SF1">
    <property type="entry name" value="GLUCOKINASE"/>
    <property type="match status" value="1"/>
</dbReference>
<dbReference type="InterPro" id="IPR003836">
    <property type="entry name" value="Glucokinase"/>
</dbReference>
<protein>
    <recommendedName>
        <fullName evidence="3">Glucokinase</fullName>
        <ecNumber evidence="3">2.7.1.2</ecNumber>
    </recommendedName>
    <alternativeName>
        <fullName evidence="3">Glucose kinase</fullName>
    </alternativeName>
</protein>
<dbReference type="GO" id="GO:0005524">
    <property type="term" value="F:ATP binding"/>
    <property type="evidence" value="ECO:0007669"/>
    <property type="project" value="UniProtKB-UniRule"/>
</dbReference>
<organism evidence="5">
    <name type="scientific">Bradyrhizobium quebecense</name>
    <dbReference type="NCBI Taxonomy" id="2748629"/>
    <lineage>
        <taxon>Bacteria</taxon>
        <taxon>Pseudomonadati</taxon>
        <taxon>Pseudomonadota</taxon>
        <taxon>Alphaproteobacteria</taxon>
        <taxon>Hyphomicrobiales</taxon>
        <taxon>Nitrobacteraceae</taxon>
        <taxon>Bradyrhizobium</taxon>
    </lineage>
</organism>
<dbReference type="RefSeq" id="WP_176529564.1">
    <property type="nucleotide sequence ID" value="NZ_CP088022.1"/>
</dbReference>
<keyword evidence="3" id="KW-0067">ATP-binding</keyword>
<evidence type="ECO:0000256" key="1">
    <source>
        <dbReference type="ARBA" id="ARBA00022679"/>
    </source>
</evidence>
<comment type="catalytic activity">
    <reaction evidence="3">
        <text>D-glucose + ATP = D-glucose 6-phosphate + ADP + H(+)</text>
        <dbReference type="Rhea" id="RHEA:17825"/>
        <dbReference type="ChEBI" id="CHEBI:4167"/>
        <dbReference type="ChEBI" id="CHEBI:15378"/>
        <dbReference type="ChEBI" id="CHEBI:30616"/>
        <dbReference type="ChEBI" id="CHEBI:61548"/>
        <dbReference type="ChEBI" id="CHEBI:456216"/>
        <dbReference type="EC" id="2.7.1.2"/>
    </reaction>
</comment>
<comment type="similarity">
    <text evidence="3 4">Belongs to the bacterial glucokinase family.</text>
</comment>
<dbReference type="GO" id="GO:0005536">
    <property type="term" value="F:D-glucose binding"/>
    <property type="evidence" value="ECO:0007669"/>
    <property type="project" value="InterPro"/>
</dbReference>
<dbReference type="GO" id="GO:0004340">
    <property type="term" value="F:glucokinase activity"/>
    <property type="evidence" value="ECO:0007669"/>
    <property type="project" value="UniProtKB-UniRule"/>
</dbReference>
<dbReference type="AlphaFoldDB" id="A0A974ACM2"/>
<sequence length="325" mass="34643">MNHRRSRNEQALLADIGGTNARFALAQRNEIGPIEHVRVADYSSATEAIAAFLTRRAGASPEAAVLGVAGPVENNRCIITNSRWTVDATDLQNRFGFGTIHLLNDFEAVAWSLPALQPSDLFAIGRQPPATGAAMLVVGPGTGFGAACLFPRAPLVAVTEAGHATLPATSEREERVIGQLRRRFEHVSVERVLSGPGLANLYQALAAIDGVAVPDRDPAGITQAALDKSCDVCCAALDMFCSLLGAVAGDLALNFCARGGVYVSGGIVPRFAGRLIEAKFRVQFENKGRFERYLRGIPISVIIHPDSSFIGLKAFFDRNIASTDT</sequence>
<dbReference type="GO" id="GO:0005829">
    <property type="term" value="C:cytosol"/>
    <property type="evidence" value="ECO:0007669"/>
    <property type="project" value="TreeGrafter"/>
</dbReference>
<dbReference type="GO" id="GO:0006096">
    <property type="term" value="P:glycolytic process"/>
    <property type="evidence" value="ECO:0007669"/>
    <property type="project" value="UniProtKB-UniRule"/>
</dbReference>
<comment type="caution">
    <text evidence="5">The sequence shown here is derived from an EMBL/GenBank/DDBJ whole genome shotgun (WGS) entry which is preliminary data.</text>
</comment>
<evidence type="ECO:0000256" key="4">
    <source>
        <dbReference type="RuleBase" id="RU004046"/>
    </source>
</evidence>
<proteinExistence type="inferred from homology"/>
<keyword evidence="1 3" id="KW-0808">Transferase</keyword>
<dbReference type="InterPro" id="IPR043129">
    <property type="entry name" value="ATPase_NBD"/>
</dbReference>
<dbReference type="PANTHER" id="PTHR47690">
    <property type="entry name" value="GLUCOKINASE"/>
    <property type="match status" value="1"/>
</dbReference>
<evidence type="ECO:0000256" key="3">
    <source>
        <dbReference type="HAMAP-Rule" id="MF_00524"/>
    </source>
</evidence>
<dbReference type="Gene3D" id="3.30.420.40">
    <property type="match status" value="1"/>
</dbReference>
<dbReference type="Gene3D" id="3.40.367.20">
    <property type="match status" value="1"/>
</dbReference>
<keyword evidence="3" id="KW-0547">Nucleotide-binding</keyword>
<accession>A0A974ACM2</accession>
<keyword evidence="3" id="KW-0324">Glycolysis</keyword>
<reference evidence="5" key="1">
    <citation type="submission" date="2020-06" db="EMBL/GenBank/DDBJ databases">
        <title>Whole Genome Sequence of Bradyrhizobium sp. Strain 66S1MB.</title>
        <authorList>
            <person name="Bromfield E."/>
            <person name="Cloutier S."/>
        </authorList>
    </citation>
    <scope>NUCLEOTIDE SEQUENCE</scope>
    <source>
        <strain evidence="5">66S1MB</strain>
    </source>
</reference>
<dbReference type="NCBIfam" id="NF009073">
    <property type="entry name" value="PRK12408.1"/>
    <property type="match status" value="1"/>
</dbReference>
<dbReference type="EMBL" id="JABWSX010000001">
    <property type="protein sequence ID" value="NVL05565.1"/>
    <property type="molecule type" value="Genomic_DNA"/>
</dbReference>
<gene>
    <name evidence="3 5" type="primary">glk</name>
    <name evidence="5" type="ORF">HU230_07525</name>
</gene>